<dbReference type="STRING" id="684065.SAMN05421738_103114"/>
<feature type="transmembrane region" description="Helical" evidence="1">
    <location>
        <begin position="46"/>
        <end position="66"/>
    </location>
</feature>
<dbReference type="RefSeq" id="WP_092906683.1">
    <property type="nucleotide sequence ID" value="NZ_FOUZ01000003.1"/>
</dbReference>
<feature type="transmembrane region" description="Helical" evidence="1">
    <location>
        <begin position="111"/>
        <end position="130"/>
    </location>
</feature>
<name>A0A1I4U7P7_9FLAO</name>
<gene>
    <name evidence="2" type="ORF">SAMN05421738_103114</name>
</gene>
<keyword evidence="1" id="KW-0812">Transmembrane</keyword>
<organism evidence="2 3">
    <name type="scientific">Algoriella xinjiangensis</name>
    <dbReference type="NCBI Taxonomy" id="684065"/>
    <lineage>
        <taxon>Bacteria</taxon>
        <taxon>Pseudomonadati</taxon>
        <taxon>Bacteroidota</taxon>
        <taxon>Flavobacteriia</taxon>
        <taxon>Flavobacteriales</taxon>
        <taxon>Weeksellaceae</taxon>
        <taxon>Algoriella</taxon>
    </lineage>
</organism>
<evidence type="ECO:0000313" key="3">
    <source>
        <dbReference type="Proteomes" id="UP000199149"/>
    </source>
</evidence>
<protein>
    <submittedName>
        <fullName evidence="2">Uncharacterized protein</fullName>
    </submittedName>
</protein>
<sequence length="150" mass="17634">MKNRIITVLVLAILSLLSGILISKMSFIGKVGITIIYNEYTILKSWWQTALVMFVIQLIVFGILSFSQYKKQSKVKRSILPIVFILIGVAGFYYTYYDFTETSHRLMKKSFHFGFYLFWITWFINCFFFFSTKPKQVELTESNSEINEIV</sequence>
<dbReference type="EMBL" id="FOUZ01000003">
    <property type="protein sequence ID" value="SFM84989.1"/>
    <property type="molecule type" value="Genomic_DNA"/>
</dbReference>
<dbReference type="OrthoDB" id="1149093at2"/>
<keyword evidence="3" id="KW-1185">Reference proteome</keyword>
<proteinExistence type="predicted"/>
<reference evidence="3" key="1">
    <citation type="submission" date="2016-10" db="EMBL/GenBank/DDBJ databases">
        <authorList>
            <person name="Varghese N."/>
            <person name="Submissions S."/>
        </authorList>
    </citation>
    <scope>NUCLEOTIDE SEQUENCE [LARGE SCALE GENOMIC DNA]</scope>
    <source>
        <strain evidence="3">XJ109</strain>
    </source>
</reference>
<keyword evidence="1" id="KW-0472">Membrane</keyword>
<dbReference type="Proteomes" id="UP000199149">
    <property type="component" value="Unassembled WGS sequence"/>
</dbReference>
<accession>A0A1I4U7P7</accession>
<evidence type="ECO:0000313" key="2">
    <source>
        <dbReference type="EMBL" id="SFM84989.1"/>
    </source>
</evidence>
<dbReference type="AlphaFoldDB" id="A0A1I4U7P7"/>
<keyword evidence="1" id="KW-1133">Transmembrane helix</keyword>
<evidence type="ECO:0000256" key="1">
    <source>
        <dbReference type="SAM" id="Phobius"/>
    </source>
</evidence>
<feature type="transmembrane region" description="Helical" evidence="1">
    <location>
        <begin position="78"/>
        <end position="96"/>
    </location>
</feature>